<dbReference type="AlphaFoldDB" id="A0A1I0KZF8"/>
<feature type="compositionally biased region" description="Pro residues" evidence="1">
    <location>
        <begin position="29"/>
        <end position="38"/>
    </location>
</feature>
<organism evidence="2 3">
    <name type="scientific">Stigmatella erecta</name>
    <dbReference type="NCBI Taxonomy" id="83460"/>
    <lineage>
        <taxon>Bacteria</taxon>
        <taxon>Pseudomonadati</taxon>
        <taxon>Myxococcota</taxon>
        <taxon>Myxococcia</taxon>
        <taxon>Myxococcales</taxon>
        <taxon>Cystobacterineae</taxon>
        <taxon>Archangiaceae</taxon>
        <taxon>Stigmatella</taxon>
    </lineage>
</organism>
<evidence type="ECO:0000256" key="1">
    <source>
        <dbReference type="SAM" id="MobiDB-lite"/>
    </source>
</evidence>
<dbReference type="EMBL" id="FOIJ01000016">
    <property type="protein sequence ID" value="SEU32042.1"/>
    <property type="molecule type" value="Genomic_DNA"/>
</dbReference>
<keyword evidence="3" id="KW-1185">Reference proteome</keyword>
<proteinExistence type="predicted"/>
<accession>A0A1I0KZF8</accession>
<protein>
    <submittedName>
        <fullName evidence="2">Uncharacterized protein</fullName>
    </submittedName>
</protein>
<dbReference type="Proteomes" id="UP000199181">
    <property type="component" value="Unassembled WGS sequence"/>
</dbReference>
<reference evidence="3" key="1">
    <citation type="submission" date="2016-10" db="EMBL/GenBank/DDBJ databases">
        <authorList>
            <person name="Varghese N."/>
            <person name="Submissions S."/>
        </authorList>
    </citation>
    <scope>NUCLEOTIDE SEQUENCE [LARGE SCALE GENOMIC DNA]</scope>
    <source>
        <strain evidence="3">DSM 16858</strain>
    </source>
</reference>
<evidence type="ECO:0000313" key="3">
    <source>
        <dbReference type="Proteomes" id="UP000199181"/>
    </source>
</evidence>
<dbReference type="RefSeq" id="WP_093524818.1">
    <property type="nucleotide sequence ID" value="NZ_FOIJ01000016.1"/>
</dbReference>
<evidence type="ECO:0000313" key="2">
    <source>
        <dbReference type="EMBL" id="SEU32042.1"/>
    </source>
</evidence>
<name>A0A1I0KZF8_9BACT</name>
<sequence>MRVRGHSVGWAAALLLALPGAGCRCGPPESAPVRPPPTGEAGGERPAAGKVGVKVPLPPGWSAVVAEDDSLQVGPRGTPVLRVDLRRGEGAARPSSEALAESAREQFSQFEISLDQEEDEENLALLRLTIAPKLPDGGVGMHAPVMLGAKRVGEDLVLCASLPGASMEDVRLANEACREIQVQSAPR</sequence>
<gene>
    <name evidence="2" type="ORF">SAMN05443639_116140</name>
</gene>
<feature type="region of interest" description="Disordered" evidence="1">
    <location>
        <begin position="28"/>
        <end position="53"/>
    </location>
</feature>